<dbReference type="GO" id="GO:0016887">
    <property type="term" value="F:ATP hydrolysis activity"/>
    <property type="evidence" value="ECO:0007669"/>
    <property type="project" value="InterPro"/>
</dbReference>
<dbReference type="InterPro" id="IPR027417">
    <property type="entry name" value="P-loop_NTPase"/>
</dbReference>
<keyword evidence="7" id="KW-1185">Reference proteome</keyword>
<dbReference type="PROSITE" id="PS00211">
    <property type="entry name" value="ABC_TRANSPORTER_1"/>
    <property type="match status" value="1"/>
</dbReference>
<dbReference type="InterPro" id="IPR003593">
    <property type="entry name" value="AAA+_ATPase"/>
</dbReference>
<feature type="domain" description="ABC transporter" evidence="5">
    <location>
        <begin position="8"/>
        <end position="236"/>
    </location>
</feature>
<proteinExistence type="inferred from homology"/>
<reference evidence="6 7" key="1">
    <citation type="submission" date="2019-06" db="EMBL/GenBank/DDBJ databases">
        <title>Saccharibacillus brassicae sp. nov., an endophytic bacterium isolated from Chinese cabbage seeds (Brassica pekinensis).</title>
        <authorList>
            <person name="Jiang L."/>
            <person name="Lee J."/>
            <person name="Kim S.W."/>
        </authorList>
    </citation>
    <scope>NUCLEOTIDE SEQUENCE [LARGE SCALE GENOMIC DNA]</scope>
    <source>
        <strain evidence="7">KCTC 43072 / ATSA2</strain>
    </source>
</reference>
<evidence type="ECO:0000256" key="2">
    <source>
        <dbReference type="ARBA" id="ARBA00022448"/>
    </source>
</evidence>
<dbReference type="PANTHER" id="PTHR43335">
    <property type="entry name" value="ABC TRANSPORTER, ATP-BINDING PROTEIN"/>
    <property type="match status" value="1"/>
</dbReference>
<dbReference type="EMBL" id="CP041217">
    <property type="protein sequence ID" value="QDH23874.1"/>
    <property type="molecule type" value="Genomic_DNA"/>
</dbReference>
<dbReference type="SUPFAM" id="SSF52540">
    <property type="entry name" value="P-loop containing nucleoside triphosphate hydrolases"/>
    <property type="match status" value="1"/>
</dbReference>
<dbReference type="Gene3D" id="3.40.50.300">
    <property type="entry name" value="P-loop containing nucleotide triphosphate hydrolases"/>
    <property type="match status" value="1"/>
</dbReference>
<evidence type="ECO:0000256" key="1">
    <source>
        <dbReference type="ARBA" id="ARBA00005417"/>
    </source>
</evidence>
<protein>
    <submittedName>
        <fullName evidence="6">ABC transporter ATP-binding protein</fullName>
    </submittedName>
</protein>
<dbReference type="PANTHER" id="PTHR43335:SF2">
    <property type="entry name" value="ABC TRANSPORTER, ATP-BINDING PROTEIN"/>
    <property type="match status" value="1"/>
</dbReference>
<evidence type="ECO:0000259" key="5">
    <source>
        <dbReference type="PROSITE" id="PS50893"/>
    </source>
</evidence>
<sequence length="324" mass="35950">MTPDIPAIQTQDLSKLYDNGRGCRNITLSIGQGEAFGFLGPNGAGKSTFVKTLVGLVRASGGAGTLLGNPIGSLEARRHIGYLPELYRYPEWLSGEEVMKMHAGLLSLRGEEARKRIRAGLDEVGIGKRGSDRVKQYSKGMQQRLGLACALLGDPQILFLDEPSSAMDPVGRREVRELLLELKKRGKTLFLNSHLMEDVETVCDRMALMLNGDMIRGGTVADMLKVKIRWRFKVGGFSPVLLDWLREESRLNVGMAQPQDAAPTSWEAPVWLEAELDGEEQAGLLNLLIVEQGMTLYESAMHREKLEDWFLEAVAGRDQRGEQR</sequence>
<dbReference type="KEGG" id="saca:FFV09_20565"/>
<dbReference type="CDD" id="cd03230">
    <property type="entry name" value="ABC_DR_subfamily_A"/>
    <property type="match status" value="1"/>
</dbReference>
<dbReference type="InterPro" id="IPR003439">
    <property type="entry name" value="ABC_transporter-like_ATP-bd"/>
</dbReference>
<dbReference type="GO" id="GO:0005524">
    <property type="term" value="F:ATP binding"/>
    <property type="evidence" value="ECO:0007669"/>
    <property type="project" value="UniProtKB-KW"/>
</dbReference>
<keyword evidence="3" id="KW-0547">Nucleotide-binding</keyword>
<evidence type="ECO:0000313" key="6">
    <source>
        <dbReference type="EMBL" id="QDH23874.1"/>
    </source>
</evidence>
<evidence type="ECO:0000256" key="3">
    <source>
        <dbReference type="ARBA" id="ARBA00022741"/>
    </source>
</evidence>
<dbReference type="SMART" id="SM00382">
    <property type="entry name" value="AAA"/>
    <property type="match status" value="1"/>
</dbReference>
<evidence type="ECO:0000256" key="4">
    <source>
        <dbReference type="ARBA" id="ARBA00022840"/>
    </source>
</evidence>
<dbReference type="PROSITE" id="PS50893">
    <property type="entry name" value="ABC_TRANSPORTER_2"/>
    <property type="match status" value="1"/>
</dbReference>
<gene>
    <name evidence="6" type="ORF">FFV09_20565</name>
</gene>
<dbReference type="OrthoDB" id="9804819at2"/>
<organism evidence="6 7">
    <name type="scientific">Saccharibacillus brassicae</name>
    <dbReference type="NCBI Taxonomy" id="2583377"/>
    <lineage>
        <taxon>Bacteria</taxon>
        <taxon>Bacillati</taxon>
        <taxon>Bacillota</taxon>
        <taxon>Bacilli</taxon>
        <taxon>Bacillales</taxon>
        <taxon>Paenibacillaceae</taxon>
        <taxon>Saccharibacillus</taxon>
    </lineage>
</organism>
<dbReference type="InterPro" id="IPR017871">
    <property type="entry name" value="ABC_transporter-like_CS"/>
</dbReference>
<keyword evidence="4 6" id="KW-0067">ATP-binding</keyword>
<accession>A0A4Y6V3C2</accession>
<dbReference type="AlphaFoldDB" id="A0A4Y6V3C2"/>
<comment type="similarity">
    <text evidence="1">Belongs to the ABC transporter superfamily.</text>
</comment>
<dbReference type="Pfam" id="PF00005">
    <property type="entry name" value="ABC_tran"/>
    <property type="match status" value="1"/>
</dbReference>
<name>A0A4Y6V3C2_SACBS</name>
<keyword evidence="2" id="KW-0813">Transport</keyword>
<evidence type="ECO:0000313" key="7">
    <source>
        <dbReference type="Proteomes" id="UP000316968"/>
    </source>
</evidence>
<dbReference type="RefSeq" id="WP_141450566.1">
    <property type="nucleotide sequence ID" value="NZ_CP041217.1"/>
</dbReference>
<dbReference type="Proteomes" id="UP000316968">
    <property type="component" value="Chromosome"/>
</dbReference>